<gene>
    <name evidence="4 6" type="primary">msrA</name>
    <name evidence="6" type="ORF">EKN06_08990</name>
</gene>
<dbReference type="InterPro" id="IPR002569">
    <property type="entry name" value="Met_Sox_Rdtase_MsrA_dom"/>
</dbReference>
<dbReference type="PANTHER" id="PTHR43774">
    <property type="entry name" value="PEPTIDE METHIONINE SULFOXIDE REDUCTASE"/>
    <property type="match status" value="1"/>
</dbReference>
<comment type="catalytic activity">
    <reaction evidence="2 4">
        <text>L-methionyl-[protein] + [thioredoxin]-disulfide + H2O = L-methionyl-(S)-S-oxide-[protein] + [thioredoxin]-dithiol</text>
        <dbReference type="Rhea" id="RHEA:14217"/>
        <dbReference type="Rhea" id="RHEA-COMP:10698"/>
        <dbReference type="Rhea" id="RHEA-COMP:10700"/>
        <dbReference type="Rhea" id="RHEA-COMP:12313"/>
        <dbReference type="Rhea" id="RHEA-COMP:12315"/>
        <dbReference type="ChEBI" id="CHEBI:15377"/>
        <dbReference type="ChEBI" id="CHEBI:16044"/>
        <dbReference type="ChEBI" id="CHEBI:29950"/>
        <dbReference type="ChEBI" id="CHEBI:44120"/>
        <dbReference type="ChEBI" id="CHEBI:50058"/>
        <dbReference type="EC" id="1.8.4.11"/>
    </reaction>
</comment>
<evidence type="ECO:0000256" key="1">
    <source>
        <dbReference type="ARBA" id="ARBA00023002"/>
    </source>
</evidence>
<sequence length="290" mass="31442">MVNTAVTDKTERLRNGTHRLGARAQFRDWIRSGSGRAVHRIGLSVRNAGHCSGSELIGSEPKGTRRLPSHLTALALGAALLGACQQPALAEEVVRTPPAQVQAKESGKLKTAIFAGGCFWGVEGVFSHVNGVTSAVSGYHGGTKATANYRAVGGGDTGHAEAVRITYDPSVVRYDELLRIFFAVVADPTMLNRQGPDRGTQYRSAIVPVNAQQAQVAKAYIAQLGKAGLWSKPIVTKIEPKQTFYPAEDYHQDFMAKNPSHPYIQRWDAPKVRALKSLFADDYRASFRKG</sequence>
<dbReference type="HAMAP" id="MF_01401">
    <property type="entry name" value="MsrA"/>
    <property type="match status" value="1"/>
</dbReference>
<feature type="active site" evidence="4">
    <location>
        <position position="118"/>
    </location>
</feature>
<dbReference type="AlphaFoldDB" id="A0A437GXD0"/>
<reference evidence="6 7" key="1">
    <citation type="submission" date="2018-12" db="EMBL/GenBank/DDBJ databases">
        <title>Croceicoccus ponticola sp. nov., a lipolytic bacterium isolated from seawater.</title>
        <authorList>
            <person name="Yoon J.-H."/>
        </authorList>
    </citation>
    <scope>NUCLEOTIDE SEQUENCE [LARGE SCALE GENOMIC DNA]</scope>
    <source>
        <strain evidence="6 7">GM-16</strain>
    </source>
</reference>
<dbReference type="EC" id="1.8.4.11" evidence="4"/>
<accession>A0A437GXD0</accession>
<feature type="domain" description="Peptide methionine sulphoxide reductase MsrA" evidence="5">
    <location>
        <begin position="111"/>
        <end position="263"/>
    </location>
</feature>
<comment type="function">
    <text evidence="4">Has an important function as a repair enzyme for proteins that have been inactivated by oxidation. Catalyzes the reversible oxidation-reduction of methionine sulfoxide in proteins to methionine.</text>
</comment>
<comment type="caution">
    <text evidence="6">The sequence shown here is derived from an EMBL/GenBank/DDBJ whole genome shotgun (WGS) entry which is preliminary data.</text>
</comment>
<evidence type="ECO:0000313" key="7">
    <source>
        <dbReference type="Proteomes" id="UP000283003"/>
    </source>
</evidence>
<keyword evidence="7" id="KW-1185">Reference proteome</keyword>
<comment type="similarity">
    <text evidence="4">Belongs to the MsrA Met sulfoxide reductase family.</text>
</comment>
<name>A0A437GXD0_9SPHN</name>
<evidence type="ECO:0000256" key="2">
    <source>
        <dbReference type="ARBA" id="ARBA00047806"/>
    </source>
</evidence>
<proteinExistence type="inferred from homology"/>
<evidence type="ECO:0000259" key="5">
    <source>
        <dbReference type="Pfam" id="PF01625"/>
    </source>
</evidence>
<evidence type="ECO:0000313" key="6">
    <source>
        <dbReference type="EMBL" id="RVQ67057.1"/>
    </source>
</evidence>
<dbReference type="PANTHER" id="PTHR43774:SF1">
    <property type="entry name" value="PEPTIDE METHIONINE SULFOXIDE REDUCTASE MSRA 2"/>
    <property type="match status" value="1"/>
</dbReference>
<dbReference type="NCBIfam" id="TIGR00401">
    <property type="entry name" value="msrA"/>
    <property type="match status" value="1"/>
</dbReference>
<dbReference type="GO" id="GO:0008113">
    <property type="term" value="F:peptide-methionine (S)-S-oxide reductase activity"/>
    <property type="evidence" value="ECO:0007669"/>
    <property type="project" value="UniProtKB-UniRule"/>
</dbReference>
<dbReference type="GO" id="GO:0033744">
    <property type="term" value="F:L-methionine:thioredoxin-disulfide S-oxidoreductase activity"/>
    <property type="evidence" value="ECO:0007669"/>
    <property type="project" value="RHEA"/>
</dbReference>
<dbReference type="Proteomes" id="UP000283003">
    <property type="component" value="Unassembled WGS sequence"/>
</dbReference>
<dbReference type="Pfam" id="PF01625">
    <property type="entry name" value="PMSR"/>
    <property type="match status" value="1"/>
</dbReference>
<dbReference type="InterPro" id="IPR036509">
    <property type="entry name" value="Met_Sox_Rdtase_MsrA_sf"/>
</dbReference>
<protein>
    <recommendedName>
        <fullName evidence="4">Peptide methionine sulfoxide reductase MsrA</fullName>
        <shortName evidence="4">Protein-methionine-S-oxide reductase</shortName>
        <ecNumber evidence="4">1.8.4.11</ecNumber>
    </recommendedName>
    <alternativeName>
        <fullName evidence="4">Peptide-methionine (S)-S-oxide reductase</fullName>
        <shortName evidence="4">Peptide Met(O) reductase</shortName>
    </alternativeName>
</protein>
<evidence type="ECO:0000256" key="4">
    <source>
        <dbReference type="HAMAP-Rule" id="MF_01401"/>
    </source>
</evidence>
<dbReference type="OrthoDB" id="4174719at2"/>
<evidence type="ECO:0000256" key="3">
    <source>
        <dbReference type="ARBA" id="ARBA00048782"/>
    </source>
</evidence>
<dbReference type="SUPFAM" id="SSF55068">
    <property type="entry name" value="Peptide methionine sulfoxide reductase"/>
    <property type="match status" value="1"/>
</dbReference>
<organism evidence="6 7">
    <name type="scientific">Croceicoccus ponticola</name>
    <dbReference type="NCBI Taxonomy" id="2217664"/>
    <lineage>
        <taxon>Bacteria</taxon>
        <taxon>Pseudomonadati</taxon>
        <taxon>Pseudomonadota</taxon>
        <taxon>Alphaproteobacteria</taxon>
        <taxon>Sphingomonadales</taxon>
        <taxon>Erythrobacteraceae</taxon>
        <taxon>Croceicoccus</taxon>
    </lineage>
</organism>
<comment type="catalytic activity">
    <reaction evidence="3 4">
        <text>[thioredoxin]-disulfide + L-methionine + H2O = L-methionine (S)-S-oxide + [thioredoxin]-dithiol</text>
        <dbReference type="Rhea" id="RHEA:19993"/>
        <dbReference type="Rhea" id="RHEA-COMP:10698"/>
        <dbReference type="Rhea" id="RHEA-COMP:10700"/>
        <dbReference type="ChEBI" id="CHEBI:15377"/>
        <dbReference type="ChEBI" id="CHEBI:29950"/>
        <dbReference type="ChEBI" id="CHEBI:50058"/>
        <dbReference type="ChEBI" id="CHEBI:57844"/>
        <dbReference type="ChEBI" id="CHEBI:58772"/>
        <dbReference type="EC" id="1.8.4.11"/>
    </reaction>
</comment>
<dbReference type="EMBL" id="RXOL01000003">
    <property type="protein sequence ID" value="RVQ67057.1"/>
    <property type="molecule type" value="Genomic_DNA"/>
</dbReference>
<dbReference type="Gene3D" id="3.30.1060.10">
    <property type="entry name" value="Peptide methionine sulphoxide reductase MsrA"/>
    <property type="match status" value="1"/>
</dbReference>
<keyword evidence="1 4" id="KW-0560">Oxidoreductase</keyword>